<dbReference type="GO" id="GO:0004518">
    <property type="term" value="F:nuclease activity"/>
    <property type="evidence" value="ECO:0007669"/>
    <property type="project" value="UniProtKB-KW"/>
</dbReference>
<evidence type="ECO:0000256" key="4">
    <source>
        <dbReference type="SAM" id="MobiDB-lite"/>
    </source>
</evidence>
<comment type="cofactor">
    <cofactor evidence="1">
        <name>Mg(2+)</name>
        <dbReference type="ChEBI" id="CHEBI:18420"/>
    </cofactor>
</comment>
<dbReference type="EMBL" id="LR797259">
    <property type="protein sequence ID" value="CAB4198089.1"/>
    <property type="molecule type" value="Genomic_DNA"/>
</dbReference>
<dbReference type="InterPro" id="IPR011335">
    <property type="entry name" value="Restrct_endonuc-II-like"/>
</dbReference>
<feature type="region of interest" description="Disordered" evidence="4">
    <location>
        <begin position="107"/>
        <end position="131"/>
    </location>
</feature>
<protein>
    <submittedName>
        <fullName evidence="8">VRR-NUC domain containing protein</fullName>
    </submittedName>
</protein>
<feature type="domain" description="VRR-NUC" evidence="5">
    <location>
        <begin position="2"/>
        <end position="88"/>
    </location>
</feature>
<evidence type="ECO:0000313" key="6">
    <source>
        <dbReference type="EMBL" id="CAB4169078.1"/>
    </source>
</evidence>
<evidence type="ECO:0000256" key="3">
    <source>
        <dbReference type="ARBA" id="ARBA00022801"/>
    </source>
</evidence>
<evidence type="ECO:0000313" key="7">
    <source>
        <dbReference type="EMBL" id="CAB4176648.1"/>
    </source>
</evidence>
<evidence type="ECO:0000313" key="8">
    <source>
        <dbReference type="EMBL" id="CAB4181098.1"/>
    </source>
</evidence>
<accession>A0A6J5QJ91</accession>
<dbReference type="InterPro" id="IPR014883">
    <property type="entry name" value="VRR_NUC"/>
</dbReference>
<dbReference type="EMBL" id="LR796942">
    <property type="protein sequence ID" value="CAB4176648.1"/>
    <property type="molecule type" value="Genomic_DNA"/>
</dbReference>
<dbReference type="Gene3D" id="3.40.1350.10">
    <property type="match status" value="1"/>
</dbReference>
<keyword evidence="3" id="KW-0378">Hydrolase</keyword>
<keyword evidence="2" id="KW-0540">Nuclease</keyword>
<gene>
    <name evidence="8" type="ORF">UFOVP1073_10</name>
    <name evidence="9" type="ORF">UFOVP1308_49</name>
    <name evidence="10" type="ORF">UFOVP1423_20</name>
    <name evidence="11" type="ORF">UFOVP1520_65</name>
    <name evidence="6" type="ORF">UFOVP898_12</name>
    <name evidence="7" type="ORF">UFOVP985_47</name>
</gene>
<dbReference type="InterPro" id="IPR011856">
    <property type="entry name" value="tRNA_endonuc-like_dom_sf"/>
</dbReference>
<evidence type="ECO:0000256" key="2">
    <source>
        <dbReference type="ARBA" id="ARBA00022722"/>
    </source>
</evidence>
<evidence type="ECO:0000313" key="9">
    <source>
        <dbReference type="EMBL" id="CAB4198089.1"/>
    </source>
</evidence>
<dbReference type="EMBL" id="LR797361">
    <property type="protein sequence ID" value="CAB4210459.1"/>
    <property type="molecule type" value="Genomic_DNA"/>
</dbReference>
<dbReference type="GO" id="GO:0016788">
    <property type="term" value="F:hydrolase activity, acting on ester bonds"/>
    <property type="evidence" value="ECO:0007669"/>
    <property type="project" value="InterPro"/>
</dbReference>
<dbReference type="EMBL" id="LR798377">
    <property type="protein sequence ID" value="CAB5227534.1"/>
    <property type="molecule type" value="Genomic_DNA"/>
</dbReference>
<dbReference type="GO" id="GO:0003676">
    <property type="term" value="F:nucleic acid binding"/>
    <property type="evidence" value="ECO:0007669"/>
    <property type="project" value="InterPro"/>
</dbReference>
<dbReference type="SUPFAM" id="SSF52980">
    <property type="entry name" value="Restriction endonuclease-like"/>
    <property type="match status" value="1"/>
</dbReference>
<organism evidence="8">
    <name type="scientific">uncultured Caudovirales phage</name>
    <dbReference type="NCBI Taxonomy" id="2100421"/>
    <lineage>
        <taxon>Viruses</taxon>
        <taxon>Duplodnaviria</taxon>
        <taxon>Heunggongvirae</taxon>
        <taxon>Uroviricota</taxon>
        <taxon>Caudoviricetes</taxon>
        <taxon>Peduoviridae</taxon>
        <taxon>Maltschvirus</taxon>
        <taxon>Maltschvirus maltsch</taxon>
    </lineage>
</organism>
<evidence type="ECO:0000259" key="5">
    <source>
        <dbReference type="SMART" id="SM00990"/>
    </source>
</evidence>
<name>A0A6J5QJ91_9CAUD</name>
<evidence type="ECO:0000256" key="1">
    <source>
        <dbReference type="ARBA" id="ARBA00001946"/>
    </source>
</evidence>
<proteinExistence type="predicted"/>
<dbReference type="EMBL" id="LR796838">
    <property type="protein sequence ID" value="CAB4169078.1"/>
    <property type="molecule type" value="Genomic_DNA"/>
</dbReference>
<reference evidence="8" key="1">
    <citation type="submission" date="2020-05" db="EMBL/GenBank/DDBJ databases">
        <authorList>
            <person name="Chiriac C."/>
            <person name="Salcher M."/>
            <person name="Ghai R."/>
            <person name="Kavagutti S V."/>
        </authorList>
    </citation>
    <scope>NUCLEOTIDE SEQUENCE</scope>
</reference>
<feature type="compositionally biased region" description="Polar residues" evidence="4">
    <location>
        <begin position="121"/>
        <end position="131"/>
    </location>
</feature>
<sequence>MPLERTIVSKIERVAERHGWLTVKIHGGPMQRAGLPDLLCLKGGIAVWLEVKQPGLGKKSEPTALQRRRMAELSGFGGCRCHVVHSDEAAEEALLSAATATAPYRTAVDGQPARCERRSAQPIQTNDLLSR</sequence>
<dbReference type="EMBL" id="LR797009">
    <property type="protein sequence ID" value="CAB4181098.1"/>
    <property type="molecule type" value="Genomic_DNA"/>
</dbReference>
<evidence type="ECO:0000313" key="10">
    <source>
        <dbReference type="EMBL" id="CAB4210459.1"/>
    </source>
</evidence>
<evidence type="ECO:0000313" key="11">
    <source>
        <dbReference type="EMBL" id="CAB5227534.1"/>
    </source>
</evidence>
<dbReference type="SMART" id="SM00990">
    <property type="entry name" value="VRR_NUC"/>
    <property type="match status" value="1"/>
</dbReference>